<dbReference type="OrthoDB" id="101972at2"/>
<evidence type="ECO:0000259" key="1">
    <source>
        <dbReference type="Pfam" id="PF13454"/>
    </source>
</evidence>
<dbReference type="RefSeq" id="WP_057638565.1">
    <property type="nucleotide sequence ID" value="NZ_LDJM01000031.1"/>
</dbReference>
<evidence type="ECO:0000313" key="3">
    <source>
        <dbReference type="Proteomes" id="UP000050956"/>
    </source>
</evidence>
<dbReference type="SUPFAM" id="SSF51905">
    <property type="entry name" value="FAD/NAD(P)-binding domain"/>
    <property type="match status" value="1"/>
</dbReference>
<dbReference type="PANTHER" id="PTHR40254">
    <property type="entry name" value="BLR0577 PROTEIN"/>
    <property type="match status" value="1"/>
</dbReference>
<dbReference type="Pfam" id="PF13454">
    <property type="entry name" value="NAD_binding_9"/>
    <property type="match status" value="1"/>
</dbReference>
<name>A0A0R0D079_9GAMM</name>
<evidence type="ECO:0000313" key="2">
    <source>
        <dbReference type="EMBL" id="KRG75417.1"/>
    </source>
</evidence>
<dbReference type="Gene3D" id="3.50.50.60">
    <property type="entry name" value="FAD/NAD(P)-binding domain"/>
    <property type="match status" value="1"/>
</dbReference>
<dbReference type="InterPro" id="IPR038732">
    <property type="entry name" value="HpyO/CreE_NAD-binding"/>
</dbReference>
<protein>
    <recommendedName>
        <fullName evidence="1">FAD-dependent urate hydroxylase HpyO/Asp monooxygenase CreE-like FAD/NAD(P)-binding domain-containing protein</fullName>
    </recommendedName>
</protein>
<dbReference type="InterPro" id="IPR052189">
    <property type="entry name" value="L-asp_N-monooxygenase_NS-form"/>
</dbReference>
<feature type="domain" description="FAD-dependent urate hydroxylase HpyO/Asp monooxygenase CreE-like FAD/NAD(P)-binding" evidence="1">
    <location>
        <begin position="12"/>
        <end position="162"/>
    </location>
</feature>
<keyword evidence="3" id="KW-1185">Reference proteome</keyword>
<proteinExistence type="predicted"/>
<dbReference type="PATRIC" id="fig|336566.3.peg.1919"/>
<gene>
    <name evidence="2" type="ORF">ABB30_12085</name>
</gene>
<organism evidence="2 3">
    <name type="scientific">Stenotrophomonas ginsengisoli</name>
    <dbReference type="NCBI Taxonomy" id="336566"/>
    <lineage>
        <taxon>Bacteria</taxon>
        <taxon>Pseudomonadati</taxon>
        <taxon>Pseudomonadota</taxon>
        <taxon>Gammaproteobacteria</taxon>
        <taxon>Lysobacterales</taxon>
        <taxon>Lysobacteraceae</taxon>
        <taxon>Stenotrophomonas</taxon>
    </lineage>
</organism>
<dbReference type="InterPro" id="IPR036188">
    <property type="entry name" value="FAD/NAD-bd_sf"/>
</dbReference>
<dbReference type="STRING" id="336566.ABB30_12085"/>
<dbReference type="PANTHER" id="PTHR40254:SF1">
    <property type="entry name" value="BLR0577 PROTEIN"/>
    <property type="match status" value="1"/>
</dbReference>
<accession>A0A0R0D079</accession>
<dbReference type="Proteomes" id="UP000050956">
    <property type="component" value="Unassembled WGS sequence"/>
</dbReference>
<dbReference type="AlphaFoldDB" id="A0A0R0D079"/>
<sequence length="456" mass="47593">MQTQDTPVFDLAIVGDGAAAALVAIHALHQAGAGQRIALIGPATPGLGIAYATTDPAHRLNVPAGRMSALPAQPGDFVDFLRSAGLADDRDGDLLAERFVPRAWYGRYLQQRLQQAIAASPGQLQWLAQRVVAIDGMAGARVLQLDDGRHLGAACVVLAVGNALRPLPMATQIPPLQQVQAWDVPALRAIDPAASVLVVGTGLSMVDALLSLQGNGHHGPVQLVSRHGLMPLGHAAHLSWPLDGPALLSMRLRARLRWLRAQAAAAQAAGLPWQVVLDAIRPLGWRLWASLSAADQARFLRHGVRLWDVHRHRIAPDLAMLIEDGLASGRWQLQAGGIASIAAATDGRLHVHLASGPAVIVDVVVNATGLQVRTAAMDDPLLRQLLDSGVAAVGAHGLGLAVACDNGGAARLLDGSGQAQPDLLLVGSLRMGAEWETIAIPELRVQAAASAAAALA</sequence>
<dbReference type="EMBL" id="LDJM01000031">
    <property type="protein sequence ID" value="KRG75417.1"/>
    <property type="molecule type" value="Genomic_DNA"/>
</dbReference>
<comment type="caution">
    <text evidence="2">The sequence shown here is derived from an EMBL/GenBank/DDBJ whole genome shotgun (WGS) entry which is preliminary data.</text>
</comment>
<reference evidence="2 3" key="1">
    <citation type="submission" date="2015-05" db="EMBL/GenBank/DDBJ databases">
        <title>Genome sequencing and analysis of members of genus Stenotrophomonas.</title>
        <authorList>
            <person name="Patil P.P."/>
            <person name="Midha S."/>
            <person name="Patil P.B."/>
        </authorList>
    </citation>
    <scope>NUCLEOTIDE SEQUENCE [LARGE SCALE GENOMIC DNA]</scope>
    <source>
        <strain evidence="2 3">DSM 24757</strain>
    </source>
</reference>